<protein>
    <recommendedName>
        <fullName evidence="3 5">Citrate synthase</fullName>
        <ecNumber evidence="3">2.3.3.16</ecNumber>
    </recommendedName>
</protein>
<dbReference type="Gene3D" id="1.10.580.10">
    <property type="entry name" value="Citrate Synthase, domain 1"/>
    <property type="match status" value="1"/>
</dbReference>
<organism evidence="6 7">
    <name type="scientific">Candidatus Micrarchaeum acidiphilum ARMAN-2</name>
    <dbReference type="NCBI Taxonomy" id="425595"/>
    <lineage>
        <taxon>Archaea</taxon>
        <taxon>Candidatus Micrarchaeota</taxon>
        <taxon>Candidatus Micrarchaeia</taxon>
        <taxon>Candidatus Micrarchaeales</taxon>
        <taxon>Candidatus Micrarchaeaceae</taxon>
        <taxon>Candidatus Micrarchaeum</taxon>
    </lineage>
</organism>
<evidence type="ECO:0000256" key="4">
    <source>
        <dbReference type="PIRSR" id="PIRSR001369-1"/>
    </source>
</evidence>
<proteinExistence type="inferred from homology"/>
<dbReference type="InterPro" id="IPR019810">
    <property type="entry name" value="Citrate_synthase_AS"/>
</dbReference>
<sequence length="367" mass="40879">MTESIKVPKGLERVIVDQTSISSTDSKGHLIYRGYSATDLAAHASFEQTAYLLINGKLPSSAQLTEFSKRLKEMSNLTTQQEALAEFIGTTYPDNPIIDNLRTVISGIKLESKDESSQLLEMAAKIPGIISKLYYGSAQSPAKGGAQSGYAATFYRMITGKSDISLSKHFEKLLILYMEHEFNASTFALRVTASTLAGPKPSFTSALATLKGPLHGGANSEILNYLLSVKSRDEAIKYVDSKLAKKEKIMGFGHRVYKDKDPRAEFVKGQIREVAKRNGMEKLLEFAEAIEERMWESKRIPANVDFYAAIYLYMLGIKEPFYLPIFAAARSFGWNAHYKEQVADNKLIRPDSEYIGPKNLKFGHDKA</sequence>
<dbReference type="EC" id="2.3.3.16" evidence="3"/>
<comment type="catalytic activity">
    <reaction evidence="3">
        <text>oxaloacetate + acetyl-CoA + H2O = citrate + CoA + H(+)</text>
        <dbReference type="Rhea" id="RHEA:16845"/>
        <dbReference type="ChEBI" id="CHEBI:15377"/>
        <dbReference type="ChEBI" id="CHEBI:15378"/>
        <dbReference type="ChEBI" id="CHEBI:16452"/>
        <dbReference type="ChEBI" id="CHEBI:16947"/>
        <dbReference type="ChEBI" id="CHEBI:57287"/>
        <dbReference type="ChEBI" id="CHEBI:57288"/>
        <dbReference type="EC" id="2.3.3.16"/>
    </reaction>
</comment>
<reference evidence="6 7" key="1">
    <citation type="journal article" date="2009" name="Genome Biol.">
        <title>Community-wide analysis of microbial genome sequence signatures.</title>
        <authorList>
            <person name="Dick G.J."/>
            <person name="Andersson A.F."/>
            <person name="Baker B.J."/>
            <person name="Simmons S.L."/>
            <person name="Thomas B.C."/>
            <person name="Yelton A.P."/>
            <person name="Banfield J.F."/>
        </authorList>
    </citation>
    <scope>NUCLEOTIDE SEQUENCE [LARGE SCALE GENOMIC DNA]</scope>
    <source>
        <strain evidence="6">ARMAN-2</strain>
    </source>
</reference>
<dbReference type="Gene3D" id="1.10.230.10">
    <property type="entry name" value="Cytochrome P450-Terp, domain 2"/>
    <property type="match status" value="1"/>
</dbReference>
<dbReference type="PIRSF" id="PIRSF001369">
    <property type="entry name" value="Citrate_synth"/>
    <property type="match status" value="1"/>
</dbReference>
<accession>C7DI73</accession>
<dbReference type="PANTHER" id="PTHR11739:SF4">
    <property type="entry name" value="CITRATE SYNTHASE, PEROXISOMAL"/>
    <property type="match status" value="1"/>
</dbReference>
<dbReference type="SUPFAM" id="SSF48256">
    <property type="entry name" value="Citrate synthase"/>
    <property type="match status" value="1"/>
</dbReference>
<dbReference type="PRINTS" id="PR00143">
    <property type="entry name" value="CITRTSNTHASE"/>
</dbReference>
<dbReference type="InterPro" id="IPR036969">
    <property type="entry name" value="Citrate_synthase_sf"/>
</dbReference>
<evidence type="ECO:0000256" key="2">
    <source>
        <dbReference type="ARBA" id="ARBA00022679"/>
    </source>
</evidence>
<dbReference type="GO" id="GO:0005829">
    <property type="term" value="C:cytosol"/>
    <property type="evidence" value="ECO:0007669"/>
    <property type="project" value="TreeGrafter"/>
</dbReference>
<evidence type="ECO:0000256" key="3">
    <source>
        <dbReference type="PIRNR" id="PIRNR001369"/>
    </source>
</evidence>
<dbReference type="PROSITE" id="PS00480">
    <property type="entry name" value="CITRATE_SYNTHASE"/>
    <property type="match status" value="1"/>
</dbReference>
<gene>
    <name evidence="6" type="ORF">UNLARM2_0765</name>
</gene>
<name>C7DI73_MICA2</name>
<keyword evidence="2 3" id="KW-0808">Transferase</keyword>
<evidence type="ECO:0000256" key="5">
    <source>
        <dbReference type="RuleBase" id="RU000441"/>
    </source>
</evidence>
<dbReference type="InterPro" id="IPR024176">
    <property type="entry name" value="Citrate_synthase_bac-typ"/>
</dbReference>
<feature type="active site" evidence="4">
    <location>
        <position position="254"/>
    </location>
</feature>
<evidence type="ECO:0000313" key="7">
    <source>
        <dbReference type="Proteomes" id="UP000332487"/>
    </source>
</evidence>
<keyword evidence="7" id="KW-1185">Reference proteome</keyword>
<dbReference type="AlphaFoldDB" id="C7DI73"/>
<dbReference type="Pfam" id="PF00285">
    <property type="entry name" value="Citrate_synt"/>
    <property type="match status" value="1"/>
</dbReference>
<dbReference type="GO" id="GO:0005975">
    <property type="term" value="P:carbohydrate metabolic process"/>
    <property type="evidence" value="ECO:0007669"/>
    <property type="project" value="TreeGrafter"/>
</dbReference>
<dbReference type="EMBL" id="GG697241">
    <property type="protein sequence ID" value="EET89647.1"/>
    <property type="molecule type" value="Genomic_DNA"/>
</dbReference>
<evidence type="ECO:0000256" key="1">
    <source>
        <dbReference type="ARBA" id="ARBA00010566"/>
    </source>
</evidence>
<dbReference type="InterPro" id="IPR016143">
    <property type="entry name" value="Citrate_synth-like_sm_a-sub"/>
</dbReference>
<dbReference type="PANTHER" id="PTHR11739">
    <property type="entry name" value="CITRATE SYNTHASE"/>
    <property type="match status" value="1"/>
</dbReference>
<evidence type="ECO:0000313" key="6">
    <source>
        <dbReference type="EMBL" id="EET89647.1"/>
    </source>
</evidence>
<dbReference type="InterPro" id="IPR016142">
    <property type="entry name" value="Citrate_synth-like_lrg_a-sub"/>
</dbReference>
<comment type="similarity">
    <text evidence="1 3 5">Belongs to the citrate synthase family.</text>
</comment>
<reference evidence="6 7" key="2">
    <citation type="journal article" date="2010" name="Proc. Natl. Acad. Sci. U.S.A.">
        <title>Enigmatic, ultrasmall, uncultivated Archaea.</title>
        <authorList>
            <person name="Baker B.J."/>
            <person name="Comolli L.R."/>
            <person name="Dick G.J."/>
            <person name="Hauser L.J."/>
            <person name="Hyatt D."/>
            <person name="Dill B.D."/>
            <person name="Land M.L."/>
            <person name="Verberkmoes N.C."/>
            <person name="Hettich R.L."/>
            <person name="Banfield J.F."/>
        </authorList>
    </citation>
    <scope>NUCLEOTIDE SEQUENCE [LARGE SCALE GENOMIC DNA]</scope>
    <source>
        <strain evidence="6">ARMAN-2</strain>
    </source>
</reference>
<dbReference type="GO" id="GO:0006099">
    <property type="term" value="P:tricarboxylic acid cycle"/>
    <property type="evidence" value="ECO:0007669"/>
    <property type="project" value="InterPro"/>
</dbReference>
<dbReference type="InterPro" id="IPR002020">
    <property type="entry name" value="Citrate_synthase"/>
</dbReference>
<dbReference type="Proteomes" id="UP000332487">
    <property type="component" value="Unassembled WGS sequence"/>
</dbReference>
<feature type="active site" evidence="4">
    <location>
        <position position="305"/>
    </location>
</feature>
<dbReference type="GO" id="GO:0036440">
    <property type="term" value="F:citrate synthase activity"/>
    <property type="evidence" value="ECO:0007669"/>
    <property type="project" value="UniProtKB-EC"/>
</dbReference>